<evidence type="ECO:0000256" key="3">
    <source>
        <dbReference type="ARBA" id="ARBA00023002"/>
    </source>
</evidence>
<protein>
    <submittedName>
        <fullName evidence="5">Alcohol dehydrogenase-like protein</fullName>
    </submittedName>
</protein>
<evidence type="ECO:0000313" key="6">
    <source>
        <dbReference type="Proteomes" id="UP000813461"/>
    </source>
</evidence>
<evidence type="ECO:0000256" key="2">
    <source>
        <dbReference type="ARBA" id="ARBA00011245"/>
    </source>
</evidence>
<dbReference type="PANTHER" id="PTHR45348:SF5">
    <property type="entry name" value="OXIDOREDUCTASE, PUTATIVE (AFU_ORTHOLOGUE AFUA_8G01420)-RELATED"/>
    <property type="match status" value="1"/>
</dbReference>
<dbReference type="SMART" id="SM00829">
    <property type="entry name" value="PKS_ER"/>
    <property type="match status" value="1"/>
</dbReference>
<keyword evidence="3" id="KW-0560">Oxidoreductase</keyword>
<dbReference type="SUPFAM" id="SSF51735">
    <property type="entry name" value="NAD(P)-binding Rossmann-fold domains"/>
    <property type="match status" value="1"/>
</dbReference>
<dbReference type="Gene3D" id="3.90.180.10">
    <property type="entry name" value="Medium-chain alcohol dehydrogenases, catalytic domain"/>
    <property type="match status" value="1"/>
</dbReference>
<dbReference type="AlphaFoldDB" id="A0A8K0R3C7"/>
<dbReference type="InterPro" id="IPR013154">
    <property type="entry name" value="ADH-like_N"/>
</dbReference>
<comment type="similarity">
    <text evidence="1">Belongs to the zinc-containing alcohol dehydrogenase family.</text>
</comment>
<dbReference type="InterPro" id="IPR036291">
    <property type="entry name" value="NAD(P)-bd_dom_sf"/>
</dbReference>
<dbReference type="InterPro" id="IPR011032">
    <property type="entry name" value="GroES-like_sf"/>
</dbReference>
<evidence type="ECO:0000313" key="5">
    <source>
        <dbReference type="EMBL" id="KAH7083603.1"/>
    </source>
</evidence>
<dbReference type="CDD" id="cd08249">
    <property type="entry name" value="enoyl_reductase_like"/>
    <property type="match status" value="1"/>
</dbReference>
<evidence type="ECO:0000259" key="4">
    <source>
        <dbReference type="SMART" id="SM00829"/>
    </source>
</evidence>
<dbReference type="OrthoDB" id="3233595at2759"/>
<comment type="subunit">
    <text evidence="2">Monomer.</text>
</comment>
<gene>
    <name evidence="5" type="ORF">FB567DRAFT_498886</name>
</gene>
<dbReference type="EMBL" id="JAGMVJ010000013">
    <property type="protein sequence ID" value="KAH7083603.1"/>
    <property type="molecule type" value="Genomic_DNA"/>
</dbReference>
<dbReference type="InterPro" id="IPR047122">
    <property type="entry name" value="Trans-enoyl_RdTase-like"/>
</dbReference>
<organism evidence="5 6">
    <name type="scientific">Paraphoma chrysanthemicola</name>
    <dbReference type="NCBI Taxonomy" id="798071"/>
    <lineage>
        <taxon>Eukaryota</taxon>
        <taxon>Fungi</taxon>
        <taxon>Dikarya</taxon>
        <taxon>Ascomycota</taxon>
        <taxon>Pezizomycotina</taxon>
        <taxon>Dothideomycetes</taxon>
        <taxon>Pleosporomycetidae</taxon>
        <taxon>Pleosporales</taxon>
        <taxon>Pleosporineae</taxon>
        <taxon>Phaeosphaeriaceae</taxon>
        <taxon>Paraphoma</taxon>
    </lineage>
</organism>
<dbReference type="Pfam" id="PF08240">
    <property type="entry name" value="ADH_N"/>
    <property type="match status" value="1"/>
</dbReference>
<dbReference type="Proteomes" id="UP000813461">
    <property type="component" value="Unassembled WGS sequence"/>
</dbReference>
<comment type="caution">
    <text evidence="5">The sequence shown here is derived from an EMBL/GenBank/DDBJ whole genome shotgun (WGS) entry which is preliminary data.</text>
</comment>
<keyword evidence="6" id="KW-1185">Reference proteome</keyword>
<dbReference type="PANTHER" id="PTHR45348">
    <property type="entry name" value="HYPOTHETICAL OXIDOREDUCTASE (EUROFUNG)"/>
    <property type="match status" value="1"/>
</dbReference>
<reference evidence="5" key="1">
    <citation type="journal article" date="2021" name="Nat. Commun.">
        <title>Genetic determinants of endophytism in the Arabidopsis root mycobiome.</title>
        <authorList>
            <person name="Mesny F."/>
            <person name="Miyauchi S."/>
            <person name="Thiergart T."/>
            <person name="Pickel B."/>
            <person name="Atanasova L."/>
            <person name="Karlsson M."/>
            <person name="Huettel B."/>
            <person name="Barry K.W."/>
            <person name="Haridas S."/>
            <person name="Chen C."/>
            <person name="Bauer D."/>
            <person name="Andreopoulos W."/>
            <person name="Pangilinan J."/>
            <person name="LaButti K."/>
            <person name="Riley R."/>
            <person name="Lipzen A."/>
            <person name="Clum A."/>
            <person name="Drula E."/>
            <person name="Henrissat B."/>
            <person name="Kohler A."/>
            <person name="Grigoriev I.V."/>
            <person name="Martin F.M."/>
            <person name="Hacquard S."/>
        </authorList>
    </citation>
    <scope>NUCLEOTIDE SEQUENCE</scope>
    <source>
        <strain evidence="5">MPI-SDFR-AT-0120</strain>
    </source>
</reference>
<evidence type="ECO:0000256" key="1">
    <source>
        <dbReference type="ARBA" id="ARBA00008072"/>
    </source>
</evidence>
<dbReference type="Gene3D" id="3.40.50.720">
    <property type="entry name" value="NAD(P)-binding Rossmann-like Domain"/>
    <property type="match status" value="1"/>
</dbReference>
<feature type="domain" description="Enoyl reductase (ER)" evidence="4">
    <location>
        <begin position="7"/>
        <end position="343"/>
    </location>
</feature>
<dbReference type="InterPro" id="IPR020843">
    <property type="entry name" value="ER"/>
</dbReference>
<dbReference type="GO" id="GO:0016651">
    <property type="term" value="F:oxidoreductase activity, acting on NAD(P)H"/>
    <property type="evidence" value="ECO:0007669"/>
    <property type="project" value="InterPro"/>
</dbReference>
<proteinExistence type="inferred from homology"/>
<dbReference type="SUPFAM" id="SSF50129">
    <property type="entry name" value="GroES-like"/>
    <property type="match status" value="1"/>
</dbReference>
<accession>A0A8K0R3C7</accession>
<sequence>MLEAIVQTSLEVAIVQSPVPTPGKGQVLIKVVCSGCNPKDWKLVVYEGEALNSGDDIAGVVESTGPDVTEFKRGDRVAAFHPMRTSGGSFAEFAIAPAATTFHLPPNISFEEGSTVPLAALTAAVALYHSLGLSNPWMPATTTIPILIYGASTAVGAYAIKLASRSNLHPIIAIAGKGRALVERLIDTSKGDVIIDYREGNEIMARKIREALASQGQLSIAHALDCVAEPNTLELLADVVAPKGHATFVLHERDYNVAAKTLRTSITFVGYVHTGPFQPEPWQGINYNPEGRGEDFGFIFTRLLSKGLQEGWLTPHPHELIPDGLKGLSQALKNMRDGKLSAMKYAVRIGDANL</sequence>
<name>A0A8K0R3C7_9PLEO</name>